<accession>A0A652ZU36</accession>
<evidence type="ECO:0000313" key="1">
    <source>
        <dbReference type="EMBL" id="VBB39272.1"/>
    </source>
</evidence>
<proteinExistence type="predicted"/>
<dbReference type="AlphaFoldDB" id="A0A652ZU36"/>
<reference evidence="1" key="1">
    <citation type="submission" date="2018-07" db="EMBL/GenBank/DDBJ databases">
        <authorList>
            <consortium name="Genoscope - CEA"/>
            <person name="William W."/>
        </authorList>
    </citation>
    <scope>NUCLEOTIDE SEQUENCE</scope>
    <source>
        <strain evidence="1">IK1</strain>
    </source>
</reference>
<dbReference type="EMBL" id="UPXP01000011">
    <property type="protein sequence ID" value="VBB39272.1"/>
    <property type="molecule type" value="Genomic_DNA"/>
</dbReference>
<sequence length="175" mass="18641">MIDIYKSNNSNKGREYVENGHNSLCEISIPLVDKLLKTPLGIPQFAQGEIFSTGGGGLSTGFEEALLGAVLTGVPQEALHGGVETGVELEHLLYFLAGVHHRRMVPSAELHADFGGGVLGDLPDDEHGDLPGQGYVFAAFFTLQVRKGELIKVGDHPYYGINGDGGVSLGVEHFL</sequence>
<name>A0A652ZU36_9SPIR</name>
<gene>
    <name evidence="1" type="ORF">TRIP_E190190</name>
</gene>
<protein>
    <submittedName>
        <fullName evidence="1">Uncharacterized protein</fullName>
    </submittedName>
</protein>
<organism evidence="1">
    <name type="scientific">uncultured Spirochaetota bacterium</name>
    <dbReference type="NCBI Taxonomy" id="460511"/>
    <lineage>
        <taxon>Bacteria</taxon>
        <taxon>Pseudomonadati</taxon>
        <taxon>Spirochaetota</taxon>
        <taxon>environmental samples</taxon>
    </lineage>
</organism>